<dbReference type="SUPFAM" id="SSF55785">
    <property type="entry name" value="PYP-like sensor domain (PAS domain)"/>
    <property type="match status" value="1"/>
</dbReference>
<sequence length="478" mass="54741">MNIDSIKLLIVDDDEDDFYLTSDYLKDIPNKKFEITWASSFNEGIAQLAKTKFDLCFFDFLLGIKTGIDLLKIAVEKGINCPIVLFTGKGDQKVDIEAMRLGAMDYLVKSDLDAEKLDRCIRYALERAETMRRLRESEKRLQHIFEQMKEAIVLKSTDGLIFYHNKTALDLFNFDEKAIADRHFSDFFAIPDNYYRFKEILENQESIDNYEASLVRKNGERVLCSLNSSKQKDSDGNDYYLIVINDITARKKMERDRLLAEKSASTARLARTLAHEVRNPLTNIHLSLDQLDPELEDEELKLFTNIIRRNSHRINTLITELLDSFKPQETILTEVSIVDLLEKALNEASDRLSLKKITLQKYFSEDCHLLLDQSKIKIAFLNLIINAIEAMEAEKGILNISTHTDTNFCYVKIQDNGIGISADNLNKLFEPYFTLKTNGLGLGLAATLTILQSHNARVEVESELGKGTIFMIIFSLKN</sequence>
<evidence type="ECO:0000256" key="6">
    <source>
        <dbReference type="ARBA" id="ARBA00022777"/>
    </source>
</evidence>
<comment type="caution">
    <text evidence="14">The sequence shown here is derived from an EMBL/GenBank/DDBJ whole genome shotgun (WGS) entry which is preliminary data.</text>
</comment>
<dbReference type="InterPro" id="IPR005467">
    <property type="entry name" value="His_kinase_dom"/>
</dbReference>
<evidence type="ECO:0000259" key="10">
    <source>
        <dbReference type="PROSITE" id="PS50109"/>
    </source>
</evidence>
<dbReference type="PROSITE" id="PS50110">
    <property type="entry name" value="RESPONSE_REGULATORY"/>
    <property type="match status" value="1"/>
</dbReference>
<evidence type="ECO:0000256" key="3">
    <source>
        <dbReference type="ARBA" id="ARBA00022553"/>
    </source>
</evidence>
<name>A0ABM9AQR4_9BACT</name>
<dbReference type="GO" id="GO:0016740">
    <property type="term" value="F:transferase activity"/>
    <property type="evidence" value="ECO:0007669"/>
    <property type="project" value="UniProtKB-KW"/>
</dbReference>
<reference evidence="14" key="1">
    <citation type="submission" date="2021-12" db="EMBL/GenBank/DDBJ databases">
        <authorList>
            <person name="Rodrigo-Torres L."/>
            <person name="Arahal R. D."/>
            <person name="Lucena T."/>
        </authorList>
    </citation>
    <scope>NUCLEOTIDE SEQUENCE</scope>
    <source>
        <strain evidence="14">CECT 8858</strain>
    </source>
</reference>
<dbReference type="Pfam" id="PF02518">
    <property type="entry name" value="HATPase_c"/>
    <property type="match status" value="1"/>
</dbReference>
<dbReference type="InterPro" id="IPR036890">
    <property type="entry name" value="HATPase_C_sf"/>
</dbReference>
<accession>A0ABM9AQR4</accession>
<dbReference type="CDD" id="cd00082">
    <property type="entry name" value="HisKA"/>
    <property type="match status" value="1"/>
</dbReference>
<dbReference type="Gene3D" id="1.10.287.130">
    <property type="match status" value="1"/>
</dbReference>
<dbReference type="SUPFAM" id="SSF55874">
    <property type="entry name" value="ATPase domain of HSP90 chaperone/DNA topoisomerase II/histidine kinase"/>
    <property type="match status" value="1"/>
</dbReference>
<dbReference type="PROSITE" id="PS50109">
    <property type="entry name" value="HIS_KIN"/>
    <property type="match status" value="1"/>
</dbReference>
<evidence type="ECO:0000256" key="8">
    <source>
        <dbReference type="ARBA" id="ARBA00023012"/>
    </source>
</evidence>
<feature type="domain" description="Histidine kinase" evidence="10">
    <location>
        <begin position="272"/>
        <end position="478"/>
    </location>
</feature>
<dbReference type="SMART" id="SM00448">
    <property type="entry name" value="REC"/>
    <property type="match status" value="1"/>
</dbReference>
<evidence type="ECO:0000256" key="5">
    <source>
        <dbReference type="ARBA" id="ARBA00022741"/>
    </source>
</evidence>
<keyword evidence="6" id="KW-0418">Kinase</keyword>
<evidence type="ECO:0000259" key="13">
    <source>
        <dbReference type="PROSITE" id="PS50113"/>
    </source>
</evidence>
<dbReference type="Gene3D" id="3.40.50.2300">
    <property type="match status" value="1"/>
</dbReference>
<keyword evidence="4 14" id="KW-0808">Transferase</keyword>
<dbReference type="SMART" id="SM00091">
    <property type="entry name" value="PAS"/>
    <property type="match status" value="1"/>
</dbReference>
<evidence type="ECO:0000256" key="7">
    <source>
        <dbReference type="ARBA" id="ARBA00022840"/>
    </source>
</evidence>
<dbReference type="Pfam" id="PF13426">
    <property type="entry name" value="PAS_9"/>
    <property type="match status" value="1"/>
</dbReference>
<dbReference type="SUPFAM" id="SSF47384">
    <property type="entry name" value="Homodimeric domain of signal transducing histidine kinase"/>
    <property type="match status" value="1"/>
</dbReference>
<feature type="modified residue" description="4-aspartylphosphate" evidence="9">
    <location>
        <position position="59"/>
    </location>
</feature>
<dbReference type="Gene3D" id="3.30.565.10">
    <property type="entry name" value="Histidine kinase-like ATPase, C-terminal domain"/>
    <property type="match status" value="1"/>
</dbReference>
<dbReference type="InterPro" id="IPR003661">
    <property type="entry name" value="HisK_dim/P_dom"/>
</dbReference>
<dbReference type="SUPFAM" id="SSF52172">
    <property type="entry name" value="CheY-like"/>
    <property type="match status" value="1"/>
</dbReference>
<dbReference type="InterPro" id="IPR003594">
    <property type="entry name" value="HATPase_dom"/>
</dbReference>
<organism evidence="14 15">
    <name type="scientific">Emticicia aquatica</name>
    <dbReference type="NCBI Taxonomy" id="1681835"/>
    <lineage>
        <taxon>Bacteria</taxon>
        <taxon>Pseudomonadati</taxon>
        <taxon>Bacteroidota</taxon>
        <taxon>Cytophagia</taxon>
        <taxon>Cytophagales</taxon>
        <taxon>Leadbetterellaceae</taxon>
        <taxon>Emticicia</taxon>
    </lineage>
</organism>
<dbReference type="Pfam" id="PF00512">
    <property type="entry name" value="HisKA"/>
    <property type="match status" value="1"/>
</dbReference>
<protein>
    <recommendedName>
        <fullName evidence="2">histidine kinase</fullName>
        <ecNumber evidence="2">2.7.13.3</ecNumber>
    </recommendedName>
</protein>
<dbReference type="NCBIfam" id="TIGR00229">
    <property type="entry name" value="sensory_box"/>
    <property type="match status" value="1"/>
</dbReference>
<evidence type="ECO:0000256" key="9">
    <source>
        <dbReference type="PROSITE-ProRule" id="PRU00169"/>
    </source>
</evidence>
<dbReference type="InterPro" id="IPR011006">
    <property type="entry name" value="CheY-like_superfamily"/>
</dbReference>
<dbReference type="InterPro" id="IPR035965">
    <property type="entry name" value="PAS-like_dom_sf"/>
</dbReference>
<dbReference type="InterPro" id="IPR000014">
    <property type="entry name" value="PAS"/>
</dbReference>
<dbReference type="PRINTS" id="PR00344">
    <property type="entry name" value="BCTRLSENSOR"/>
</dbReference>
<dbReference type="PROSITE" id="PS50113">
    <property type="entry name" value="PAC"/>
    <property type="match status" value="1"/>
</dbReference>
<evidence type="ECO:0000313" key="15">
    <source>
        <dbReference type="Proteomes" id="UP000837932"/>
    </source>
</evidence>
<dbReference type="CDD" id="cd00156">
    <property type="entry name" value="REC"/>
    <property type="match status" value="1"/>
</dbReference>
<dbReference type="SMART" id="SM00388">
    <property type="entry name" value="HisKA"/>
    <property type="match status" value="1"/>
</dbReference>
<proteinExistence type="predicted"/>
<dbReference type="PANTHER" id="PTHR43065">
    <property type="entry name" value="SENSOR HISTIDINE KINASE"/>
    <property type="match status" value="1"/>
</dbReference>
<evidence type="ECO:0000259" key="12">
    <source>
        <dbReference type="PROSITE" id="PS50112"/>
    </source>
</evidence>
<dbReference type="InterPro" id="IPR036097">
    <property type="entry name" value="HisK_dim/P_sf"/>
</dbReference>
<keyword evidence="3 9" id="KW-0597">Phosphoprotein</keyword>
<dbReference type="InterPro" id="IPR001789">
    <property type="entry name" value="Sig_transdc_resp-reg_receiver"/>
</dbReference>
<evidence type="ECO:0000256" key="1">
    <source>
        <dbReference type="ARBA" id="ARBA00000085"/>
    </source>
</evidence>
<evidence type="ECO:0000256" key="4">
    <source>
        <dbReference type="ARBA" id="ARBA00022679"/>
    </source>
</evidence>
<dbReference type="PANTHER" id="PTHR43065:SF46">
    <property type="entry name" value="C4-DICARBOXYLATE TRANSPORT SENSOR PROTEIN DCTB"/>
    <property type="match status" value="1"/>
</dbReference>
<dbReference type="EMBL" id="CAKLPY010000002">
    <property type="protein sequence ID" value="CAH0996047.1"/>
    <property type="molecule type" value="Genomic_DNA"/>
</dbReference>
<dbReference type="CDD" id="cd00075">
    <property type="entry name" value="HATPase"/>
    <property type="match status" value="1"/>
</dbReference>
<feature type="domain" description="PAC" evidence="13">
    <location>
        <begin position="208"/>
        <end position="259"/>
    </location>
</feature>
<dbReference type="Proteomes" id="UP000837932">
    <property type="component" value="Unassembled WGS sequence"/>
</dbReference>
<evidence type="ECO:0000259" key="11">
    <source>
        <dbReference type="PROSITE" id="PS50110"/>
    </source>
</evidence>
<feature type="domain" description="Response regulatory" evidence="11">
    <location>
        <begin position="7"/>
        <end position="124"/>
    </location>
</feature>
<dbReference type="EC" id="2.7.13.3" evidence="2"/>
<dbReference type="InterPro" id="IPR004358">
    <property type="entry name" value="Sig_transdc_His_kin-like_C"/>
</dbReference>
<dbReference type="InterPro" id="IPR000700">
    <property type="entry name" value="PAS-assoc_C"/>
</dbReference>
<keyword evidence="7" id="KW-0067">ATP-binding</keyword>
<evidence type="ECO:0000313" key="14">
    <source>
        <dbReference type="EMBL" id="CAH0996047.1"/>
    </source>
</evidence>
<dbReference type="RefSeq" id="WP_238806617.1">
    <property type="nucleotide sequence ID" value="NZ_CAKLPY010000002.1"/>
</dbReference>
<comment type="catalytic activity">
    <reaction evidence="1">
        <text>ATP + protein L-histidine = ADP + protein N-phospho-L-histidine.</text>
        <dbReference type="EC" id="2.7.13.3"/>
    </reaction>
</comment>
<evidence type="ECO:0000256" key="2">
    <source>
        <dbReference type="ARBA" id="ARBA00012438"/>
    </source>
</evidence>
<feature type="domain" description="PAS" evidence="12">
    <location>
        <begin position="137"/>
        <end position="203"/>
    </location>
</feature>
<keyword evidence="8" id="KW-0902">Two-component regulatory system</keyword>
<dbReference type="PROSITE" id="PS50112">
    <property type="entry name" value="PAS"/>
    <property type="match status" value="1"/>
</dbReference>
<keyword evidence="15" id="KW-1185">Reference proteome</keyword>
<dbReference type="SMART" id="SM00387">
    <property type="entry name" value="HATPase_c"/>
    <property type="match status" value="1"/>
</dbReference>
<gene>
    <name evidence="14" type="primary">sasA_10</name>
    <name evidence="14" type="ORF">EMA8858_02177</name>
</gene>
<keyword evidence="5" id="KW-0547">Nucleotide-binding</keyword>
<dbReference type="Gene3D" id="3.30.450.20">
    <property type="entry name" value="PAS domain"/>
    <property type="match status" value="1"/>
</dbReference>
<dbReference type="CDD" id="cd00130">
    <property type="entry name" value="PAS"/>
    <property type="match status" value="1"/>
</dbReference>
<dbReference type="Pfam" id="PF00072">
    <property type="entry name" value="Response_reg"/>
    <property type="match status" value="1"/>
</dbReference>